<keyword evidence="5 7" id="KW-0687">Ribonucleoprotein</keyword>
<keyword evidence="3 7" id="KW-0694">RNA-binding</keyword>
<accession>A0ABN6EYM1</accession>
<dbReference type="EMBL" id="AP024485">
    <property type="protein sequence ID" value="BCS90261.1"/>
    <property type="molecule type" value="Genomic_DNA"/>
</dbReference>
<evidence type="ECO:0000256" key="3">
    <source>
        <dbReference type="ARBA" id="ARBA00022884"/>
    </source>
</evidence>
<evidence type="ECO:0000256" key="5">
    <source>
        <dbReference type="ARBA" id="ARBA00023274"/>
    </source>
</evidence>
<dbReference type="Gene3D" id="3.30.420.100">
    <property type="match status" value="1"/>
</dbReference>
<dbReference type="InterPro" id="IPR004389">
    <property type="entry name" value="Ribosomal_uL18_bac-type"/>
</dbReference>
<comment type="similarity">
    <text evidence="1 7">Belongs to the universal ribosomal protein uL18 family.</text>
</comment>
<organism evidence="8 9">
    <name type="scientific">Pseudodesulfovibrio sediminis</name>
    <dbReference type="NCBI Taxonomy" id="2810563"/>
    <lineage>
        <taxon>Bacteria</taxon>
        <taxon>Pseudomonadati</taxon>
        <taxon>Thermodesulfobacteriota</taxon>
        <taxon>Desulfovibrionia</taxon>
        <taxon>Desulfovibrionales</taxon>
        <taxon>Desulfovibrionaceae</taxon>
    </lineage>
</organism>
<dbReference type="HAMAP" id="MF_01337_B">
    <property type="entry name" value="Ribosomal_uL18_B"/>
    <property type="match status" value="1"/>
</dbReference>
<dbReference type="GO" id="GO:0005840">
    <property type="term" value="C:ribosome"/>
    <property type="evidence" value="ECO:0007669"/>
    <property type="project" value="UniProtKB-KW"/>
</dbReference>
<keyword evidence="9" id="KW-1185">Reference proteome</keyword>
<evidence type="ECO:0000256" key="2">
    <source>
        <dbReference type="ARBA" id="ARBA00022730"/>
    </source>
</evidence>
<dbReference type="InterPro" id="IPR005484">
    <property type="entry name" value="Ribosomal_uL18_bac/plant/anim"/>
</dbReference>
<dbReference type="Pfam" id="PF00861">
    <property type="entry name" value="Ribosomal_L18p"/>
    <property type="match status" value="1"/>
</dbReference>
<dbReference type="NCBIfam" id="TIGR00060">
    <property type="entry name" value="L18_bact"/>
    <property type="match status" value="1"/>
</dbReference>
<dbReference type="PANTHER" id="PTHR12899">
    <property type="entry name" value="39S RIBOSOMAL PROTEIN L18, MITOCHONDRIAL"/>
    <property type="match status" value="1"/>
</dbReference>
<sequence length="119" mass="13094">MSKSKNAQRLRRKPRIRKKISGTEARPRLVVFRSNQHIYAQLVDDVNGVTLASTSTQVLNKDGESLKANKDSAAKVGKAIAEVAQAKKIETVVFDRNGYIYHGKVKALADGAREAGLKF</sequence>
<evidence type="ECO:0000256" key="6">
    <source>
        <dbReference type="ARBA" id="ARBA00035197"/>
    </source>
</evidence>
<keyword evidence="2 7" id="KW-0699">rRNA-binding</keyword>
<proteinExistence type="inferred from homology"/>
<evidence type="ECO:0000256" key="7">
    <source>
        <dbReference type="HAMAP-Rule" id="MF_01337"/>
    </source>
</evidence>
<dbReference type="PANTHER" id="PTHR12899:SF3">
    <property type="entry name" value="LARGE RIBOSOMAL SUBUNIT PROTEIN UL18M"/>
    <property type="match status" value="1"/>
</dbReference>
<comment type="subunit">
    <text evidence="7">Part of the 50S ribosomal subunit; part of the 5S rRNA/L5/L18/L25 subcomplex. Contacts the 5S and 23S rRNAs.</text>
</comment>
<evidence type="ECO:0000256" key="1">
    <source>
        <dbReference type="ARBA" id="ARBA00007116"/>
    </source>
</evidence>
<dbReference type="InterPro" id="IPR057268">
    <property type="entry name" value="Ribosomal_L18"/>
</dbReference>
<evidence type="ECO:0000313" key="8">
    <source>
        <dbReference type="EMBL" id="BCS90261.1"/>
    </source>
</evidence>
<name>A0ABN6EYM1_9BACT</name>
<dbReference type="SUPFAM" id="SSF53137">
    <property type="entry name" value="Translational machinery components"/>
    <property type="match status" value="1"/>
</dbReference>
<dbReference type="RefSeq" id="WP_229592229.1">
    <property type="nucleotide sequence ID" value="NZ_AP024485.1"/>
</dbReference>
<evidence type="ECO:0000256" key="4">
    <source>
        <dbReference type="ARBA" id="ARBA00022980"/>
    </source>
</evidence>
<dbReference type="CDD" id="cd00432">
    <property type="entry name" value="Ribosomal_L18_L5e"/>
    <property type="match status" value="1"/>
</dbReference>
<comment type="function">
    <text evidence="7">This is one of the proteins that bind and probably mediate the attachment of the 5S RNA into the large ribosomal subunit, where it forms part of the central protuberance.</text>
</comment>
<reference evidence="8" key="1">
    <citation type="journal article" date="2022" name="Arch. Microbiol.">
        <title>Pseudodesulfovibrio sediminis sp. nov., a mesophilic and neutrophilic sulfate-reducing bacterium isolated from sediment of a brackish lake.</title>
        <authorList>
            <person name="Takahashi A."/>
            <person name="Kojima H."/>
            <person name="Watanabe M."/>
            <person name="Fukui M."/>
        </authorList>
    </citation>
    <scope>NUCLEOTIDE SEQUENCE</scope>
    <source>
        <strain evidence="8">SF6</strain>
    </source>
</reference>
<keyword evidence="4 7" id="KW-0689">Ribosomal protein</keyword>
<protein>
    <recommendedName>
        <fullName evidence="6 7">Large ribosomal subunit protein uL18</fullName>
    </recommendedName>
</protein>
<gene>
    <name evidence="7 8" type="primary">rplR</name>
    <name evidence="8" type="ORF">PSDVSF_35030</name>
</gene>
<evidence type="ECO:0000313" key="9">
    <source>
        <dbReference type="Proteomes" id="UP001053296"/>
    </source>
</evidence>
<dbReference type="Proteomes" id="UP001053296">
    <property type="component" value="Chromosome"/>
</dbReference>